<sequence length="107" mass="11355">MTTLRSGTTTLRSGTATPRSGSTTHCSNSKASGATERSYSTTHRSNSLYACSDTTRAIKLLEPQSASAIHMYAPTVNTHAPLVQLLQSQSSGSWYTSSGVTDVSLRQ</sequence>
<gene>
    <name evidence="2" type="ORF">AMTR_s00032p00240000</name>
</gene>
<feature type="region of interest" description="Disordered" evidence="1">
    <location>
        <begin position="1"/>
        <end position="44"/>
    </location>
</feature>
<evidence type="ECO:0000313" key="2">
    <source>
        <dbReference type="EMBL" id="ERN15029.1"/>
    </source>
</evidence>
<protein>
    <submittedName>
        <fullName evidence="2">Uncharacterized protein</fullName>
    </submittedName>
</protein>
<dbReference type="AlphaFoldDB" id="U5CY08"/>
<name>U5CY08_AMBTC</name>
<keyword evidence="3" id="KW-1185">Reference proteome</keyword>
<dbReference type="HOGENOM" id="CLU_2213454_0_0_1"/>
<proteinExistence type="predicted"/>
<accession>U5CY08</accession>
<feature type="compositionally biased region" description="Low complexity" evidence="1">
    <location>
        <begin position="1"/>
        <end position="15"/>
    </location>
</feature>
<dbReference type="Proteomes" id="UP000017836">
    <property type="component" value="Unassembled WGS sequence"/>
</dbReference>
<dbReference type="Gramene" id="ERN15029">
    <property type="protein sequence ID" value="ERN15029"/>
    <property type="gene ID" value="AMTR_s00032p00240000"/>
</dbReference>
<organism evidence="2 3">
    <name type="scientific">Amborella trichopoda</name>
    <dbReference type="NCBI Taxonomy" id="13333"/>
    <lineage>
        <taxon>Eukaryota</taxon>
        <taxon>Viridiplantae</taxon>
        <taxon>Streptophyta</taxon>
        <taxon>Embryophyta</taxon>
        <taxon>Tracheophyta</taxon>
        <taxon>Spermatophyta</taxon>
        <taxon>Magnoliopsida</taxon>
        <taxon>Amborellales</taxon>
        <taxon>Amborellaceae</taxon>
        <taxon>Amborella</taxon>
    </lineage>
</organism>
<dbReference type="EMBL" id="KI392518">
    <property type="protein sequence ID" value="ERN15029.1"/>
    <property type="molecule type" value="Genomic_DNA"/>
</dbReference>
<evidence type="ECO:0000313" key="3">
    <source>
        <dbReference type="Proteomes" id="UP000017836"/>
    </source>
</evidence>
<reference evidence="3" key="1">
    <citation type="journal article" date="2013" name="Science">
        <title>The Amborella genome and the evolution of flowering plants.</title>
        <authorList>
            <consortium name="Amborella Genome Project"/>
        </authorList>
    </citation>
    <scope>NUCLEOTIDE SEQUENCE [LARGE SCALE GENOMIC DNA]</scope>
</reference>
<feature type="compositionally biased region" description="Polar residues" evidence="1">
    <location>
        <begin position="16"/>
        <end position="44"/>
    </location>
</feature>
<evidence type="ECO:0000256" key="1">
    <source>
        <dbReference type="SAM" id="MobiDB-lite"/>
    </source>
</evidence>